<dbReference type="STRING" id="520822.A0A195BMR4"/>
<evidence type="ECO:0008006" key="6">
    <source>
        <dbReference type="Google" id="ProtNLM"/>
    </source>
</evidence>
<dbReference type="EMBL" id="KQ976440">
    <property type="protein sequence ID" value="KYM86474.1"/>
    <property type="molecule type" value="Genomic_DNA"/>
</dbReference>
<organism evidence="4 5">
    <name type="scientific">Atta colombica</name>
    <dbReference type="NCBI Taxonomy" id="520822"/>
    <lineage>
        <taxon>Eukaryota</taxon>
        <taxon>Metazoa</taxon>
        <taxon>Ecdysozoa</taxon>
        <taxon>Arthropoda</taxon>
        <taxon>Hexapoda</taxon>
        <taxon>Insecta</taxon>
        <taxon>Pterygota</taxon>
        <taxon>Neoptera</taxon>
        <taxon>Endopterygota</taxon>
        <taxon>Hymenoptera</taxon>
        <taxon>Apocrita</taxon>
        <taxon>Aculeata</taxon>
        <taxon>Formicoidea</taxon>
        <taxon>Formicidae</taxon>
        <taxon>Myrmicinae</taxon>
        <taxon>Atta</taxon>
    </lineage>
</organism>
<dbReference type="Pfam" id="PF15811">
    <property type="entry name" value="SVIP"/>
    <property type="match status" value="1"/>
</dbReference>
<keyword evidence="2" id="KW-0564">Palmitate</keyword>
<gene>
    <name evidence="4" type="ORF">ALC53_03934</name>
</gene>
<reference evidence="4 5" key="1">
    <citation type="submission" date="2015-09" db="EMBL/GenBank/DDBJ databases">
        <title>Atta colombica WGS genome.</title>
        <authorList>
            <person name="Nygaard S."/>
            <person name="Hu H."/>
            <person name="Boomsma J."/>
            <person name="Zhang G."/>
        </authorList>
    </citation>
    <scope>NUCLEOTIDE SEQUENCE [LARGE SCALE GENOMIC DNA]</scope>
    <source>
        <strain evidence="4">Treedump-2</strain>
        <tissue evidence="4">Whole body</tissue>
    </source>
</reference>
<dbReference type="AlphaFoldDB" id="A0A195BMR4"/>
<dbReference type="GO" id="GO:0005789">
    <property type="term" value="C:endoplasmic reticulum membrane"/>
    <property type="evidence" value="ECO:0007669"/>
    <property type="project" value="TreeGrafter"/>
</dbReference>
<name>A0A195BMR4_9HYME</name>
<dbReference type="GO" id="GO:1904240">
    <property type="term" value="P:negative regulation of VCP-NPL4-UFD1 AAA ATPase complex assembly"/>
    <property type="evidence" value="ECO:0007669"/>
    <property type="project" value="TreeGrafter"/>
</dbReference>
<evidence type="ECO:0000313" key="4">
    <source>
        <dbReference type="EMBL" id="KYM86474.1"/>
    </source>
</evidence>
<evidence type="ECO:0000256" key="1">
    <source>
        <dbReference type="ARBA" id="ARBA00022707"/>
    </source>
</evidence>
<dbReference type="PANTHER" id="PTHR35269">
    <property type="entry name" value="SMALL VCP/P97-INTERACTING PROTEIN"/>
    <property type="match status" value="1"/>
</dbReference>
<dbReference type="InterPro" id="IPR055366">
    <property type="entry name" value="SVIP_metazoa"/>
</dbReference>
<protein>
    <recommendedName>
        <fullName evidence="6">Small VCP/p97-interacting protein</fullName>
    </recommendedName>
</protein>
<sequence length="133" mass="15238">MGNCCATCYNGSSSYEDLTPDRETIRRKQAEAAEKRIAEQQQRGIKDIESVKRQQRRAMELEKREQEASTSSTQPALRLDVSVLVAGKLKGENMLWFNERMNYTFSYSKSIKYSIEHLADQNEADLISPTILL</sequence>
<accession>A0A195BMR4</accession>
<dbReference type="PANTHER" id="PTHR35269:SF1">
    <property type="entry name" value="SMALL VCP_P97-INTERACTING PROTEIN"/>
    <property type="match status" value="1"/>
</dbReference>
<keyword evidence="1" id="KW-0519">Myristate</keyword>
<proteinExistence type="predicted"/>
<dbReference type="Proteomes" id="UP000078540">
    <property type="component" value="Unassembled WGS sequence"/>
</dbReference>
<dbReference type="GO" id="GO:1904153">
    <property type="term" value="P:negative regulation of retrograde protein transport, ER to cytosol"/>
    <property type="evidence" value="ECO:0007669"/>
    <property type="project" value="TreeGrafter"/>
</dbReference>
<dbReference type="InterPro" id="IPR031632">
    <property type="entry name" value="SVIP"/>
</dbReference>
<evidence type="ECO:0000256" key="2">
    <source>
        <dbReference type="ARBA" id="ARBA00023139"/>
    </source>
</evidence>
<dbReference type="GO" id="GO:1904293">
    <property type="term" value="P:negative regulation of ERAD pathway"/>
    <property type="evidence" value="ECO:0007669"/>
    <property type="project" value="TreeGrafter"/>
</dbReference>
<keyword evidence="3" id="KW-0449">Lipoprotein</keyword>
<keyword evidence="5" id="KW-1185">Reference proteome</keyword>
<evidence type="ECO:0000313" key="5">
    <source>
        <dbReference type="Proteomes" id="UP000078540"/>
    </source>
</evidence>
<dbReference type="GO" id="GO:0010508">
    <property type="term" value="P:positive regulation of autophagy"/>
    <property type="evidence" value="ECO:0007669"/>
    <property type="project" value="TreeGrafter"/>
</dbReference>
<evidence type="ECO:0000256" key="3">
    <source>
        <dbReference type="ARBA" id="ARBA00023288"/>
    </source>
</evidence>